<comment type="similarity">
    <text evidence="2">Belongs to the DadA oxidoreductase family.</text>
</comment>
<sequence>MTMHKPRLAIVGAGMLGLAHALAAAERGYQVDVYERDSQALGASVRNFGLGLHLGHAQGEMLELARASLQRWRQLLPELGVWYKEAGSLMLARNRDEADMLECFQQALGSEYGTQLMSQHQLSEAGWHGESALSSPHEIGFASAQLIPRLSAWLQQTKDVRIHYQCAVLGIEDQVLHTARGQVKADHILLCSGHEFRHLMPQLYADSGIRLCSLQMQELRIAPRSIAPTLLTGLSCLHYPAFRQTPQLVLLAERYQAQLQQQHPAIPEHGIHLIVQQLDDPSRIIVGDTHHYADDAAIFQSADADVILRELCSELLQAPVSAIRHWQGVYASAAQPYQMLKPQPYLTTVNMTAGIGMSVGLALAAQVVESL</sequence>
<dbReference type="RefSeq" id="WP_186881803.1">
    <property type="nucleotide sequence ID" value="NZ_JACOGG010000013.1"/>
</dbReference>
<dbReference type="PANTHER" id="PTHR13847">
    <property type="entry name" value="SARCOSINE DEHYDROGENASE-RELATED"/>
    <property type="match status" value="1"/>
</dbReference>
<evidence type="ECO:0000256" key="5">
    <source>
        <dbReference type="SAM" id="SignalP"/>
    </source>
</evidence>
<feature type="signal peptide" evidence="5">
    <location>
        <begin position="1"/>
        <end position="23"/>
    </location>
</feature>
<dbReference type="EMBL" id="JACOGG010000013">
    <property type="protein sequence ID" value="MBC3936241.1"/>
    <property type="molecule type" value="Genomic_DNA"/>
</dbReference>
<evidence type="ECO:0000259" key="6">
    <source>
        <dbReference type="Pfam" id="PF01266"/>
    </source>
</evidence>
<evidence type="ECO:0000313" key="8">
    <source>
        <dbReference type="Proteomes" id="UP000612361"/>
    </source>
</evidence>
<dbReference type="AlphaFoldDB" id="A0A923I216"/>
<feature type="chain" id="PRO_5037679311" evidence="5">
    <location>
        <begin position="24"/>
        <end position="371"/>
    </location>
</feature>
<keyword evidence="8" id="KW-1185">Reference proteome</keyword>
<evidence type="ECO:0000256" key="1">
    <source>
        <dbReference type="ARBA" id="ARBA00001974"/>
    </source>
</evidence>
<keyword evidence="4" id="KW-0560">Oxidoreductase</keyword>
<dbReference type="Proteomes" id="UP000612361">
    <property type="component" value="Unassembled WGS sequence"/>
</dbReference>
<dbReference type="GO" id="GO:0016491">
    <property type="term" value="F:oxidoreductase activity"/>
    <property type="evidence" value="ECO:0007669"/>
    <property type="project" value="UniProtKB-KW"/>
</dbReference>
<name>A0A923I216_9BURK</name>
<dbReference type="SUPFAM" id="SSF51905">
    <property type="entry name" value="FAD/NAD(P)-binding domain"/>
    <property type="match status" value="1"/>
</dbReference>
<evidence type="ECO:0000256" key="2">
    <source>
        <dbReference type="ARBA" id="ARBA00009410"/>
    </source>
</evidence>
<keyword evidence="3" id="KW-0285">Flavoprotein</keyword>
<organism evidence="7 8">
    <name type="scientific">Undibacterium rugosum</name>
    <dbReference type="NCBI Taxonomy" id="2762291"/>
    <lineage>
        <taxon>Bacteria</taxon>
        <taxon>Pseudomonadati</taxon>
        <taxon>Pseudomonadota</taxon>
        <taxon>Betaproteobacteria</taxon>
        <taxon>Burkholderiales</taxon>
        <taxon>Oxalobacteraceae</taxon>
        <taxon>Undibacterium</taxon>
    </lineage>
</organism>
<reference evidence="7" key="1">
    <citation type="submission" date="2020-08" db="EMBL/GenBank/DDBJ databases">
        <title>Novel species isolated from subtropical streams in China.</title>
        <authorList>
            <person name="Lu H."/>
        </authorList>
    </citation>
    <scope>NUCLEOTIDE SEQUENCE</scope>
    <source>
        <strain evidence="7">CY7W</strain>
    </source>
</reference>
<dbReference type="Gene3D" id="3.50.50.60">
    <property type="entry name" value="FAD/NAD(P)-binding domain"/>
    <property type="match status" value="1"/>
</dbReference>
<keyword evidence="5" id="KW-0732">Signal</keyword>
<gene>
    <name evidence="7" type="ORF">H8K47_12775</name>
</gene>
<evidence type="ECO:0000256" key="3">
    <source>
        <dbReference type="ARBA" id="ARBA00022630"/>
    </source>
</evidence>
<comment type="cofactor">
    <cofactor evidence="1">
        <name>FAD</name>
        <dbReference type="ChEBI" id="CHEBI:57692"/>
    </cofactor>
</comment>
<dbReference type="InterPro" id="IPR006076">
    <property type="entry name" value="FAD-dep_OxRdtase"/>
</dbReference>
<dbReference type="NCBIfam" id="TIGR03364">
    <property type="entry name" value="HpnW_proposed"/>
    <property type="match status" value="1"/>
</dbReference>
<dbReference type="Gene3D" id="3.30.9.10">
    <property type="entry name" value="D-Amino Acid Oxidase, subunit A, domain 2"/>
    <property type="match status" value="1"/>
</dbReference>
<evidence type="ECO:0000256" key="4">
    <source>
        <dbReference type="ARBA" id="ARBA00023002"/>
    </source>
</evidence>
<dbReference type="Pfam" id="PF01266">
    <property type="entry name" value="DAO"/>
    <property type="match status" value="1"/>
</dbReference>
<accession>A0A923I216</accession>
<evidence type="ECO:0000313" key="7">
    <source>
        <dbReference type="EMBL" id="MBC3936241.1"/>
    </source>
</evidence>
<comment type="caution">
    <text evidence="7">The sequence shown here is derived from an EMBL/GenBank/DDBJ whole genome shotgun (WGS) entry which is preliminary data.</text>
</comment>
<dbReference type="PANTHER" id="PTHR13847:SF286">
    <property type="entry name" value="D-AMINO ACID DEHYDROGENASE"/>
    <property type="match status" value="1"/>
</dbReference>
<proteinExistence type="inferred from homology"/>
<dbReference type="InterPro" id="IPR036188">
    <property type="entry name" value="FAD/NAD-bd_sf"/>
</dbReference>
<protein>
    <submittedName>
        <fullName evidence="7">TIGR03364 family FAD-dependent oxidoreductase</fullName>
    </submittedName>
</protein>
<dbReference type="GO" id="GO:0005737">
    <property type="term" value="C:cytoplasm"/>
    <property type="evidence" value="ECO:0007669"/>
    <property type="project" value="TreeGrafter"/>
</dbReference>
<feature type="domain" description="FAD dependent oxidoreductase" evidence="6">
    <location>
        <begin position="8"/>
        <end position="342"/>
    </location>
</feature>
<dbReference type="InterPro" id="IPR017741">
    <property type="entry name" value="FAD-dependent_OxRdtase_HpnW"/>
</dbReference>